<dbReference type="Pfam" id="PF00067">
    <property type="entry name" value="p450"/>
    <property type="match status" value="1"/>
</dbReference>
<dbReference type="InterPro" id="IPR050476">
    <property type="entry name" value="Insect_CytP450_Detox"/>
</dbReference>
<evidence type="ECO:0000256" key="1">
    <source>
        <dbReference type="ARBA" id="ARBA00001971"/>
    </source>
</evidence>
<keyword evidence="6 8" id="KW-0408">Iron</keyword>
<proteinExistence type="inferred from homology"/>
<dbReference type="PRINTS" id="PR00463">
    <property type="entry name" value="EP450I"/>
</dbReference>
<dbReference type="GO" id="GO:0005506">
    <property type="term" value="F:iron ion binding"/>
    <property type="evidence" value="ECO:0007669"/>
    <property type="project" value="InterPro"/>
</dbReference>
<dbReference type="PRINTS" id="PR00385">
    <property type="entry name" value="P450"/>
</dbReference>
<evidence type="ECO:0000256" key="4">
    <source>
        <dbReference type="ARBA" id="ARBA00022723"/>
    </source>
</evidence>
<reference evidence="11" key="1">
    <citation type="journal article" date="2008" name="Nat. Genet.">
        <title>The Pristionchus pacificus genome provides a unique perspective on nematode lifestyle and parasitism.</title>
        <authorList>
            <person name="Dieterich C."/>
            <person name="Clifton S.W."/>
            <person name="Schuster L.N."/>
            <person name="Chinwalla A."/>
            <person name="Delehaunty K."/>
            <person name="Dinkelacker I."/>
            <person name="Fulton L."/>
            <person name="Fulton R."/>
            <person name="Godfrey J."/>
            <person name="Minx P."/>
            <person name="Mitreva M."/>
            <person name="Roeseler W."/>
            <person name="Tian H."/>
            <person name="Witte H."/>
            <person name="Yang S.P."/>
            <person name="Wilson R.K."/>
            <person name="Sommer R.J."/>
        </authorList>
    </citation>
    <scope>NUCLEOTIDE SEQUENCE [LARGE SCALE GENOMIC DNA]</scope>
    <source>
        <strain evidence="11">PS312</strain>
    </source>
</reference>
<accession>A0A8R1Y6K2</accession>
<dbReference type="AlphaFoldDB" id="A0A2A6BJ90"/>
<keyword evidence="7 9" id="KW-0503">Monooxygenase</keyword>
<accession>A0A2A6BJ90</accession>
<dbReference type="OrthoDB" id="2789670at2759"/>
<evidence type="ECO:0000313" key="10">
    <source>
        <dbReference type="EnsemblMetazoa" id="PPA03198.1"/>
    </source>
</evidence>
<keyword evidence="3 8" id="KW-0349">Heme</keyword>
<evidence type="ECO:0000256" key="7">
    <source>
        <dbReference type="ARBA" id="ARBA00023033"/>
    </source>
</evidence>
<dbReference type="Proteomes" id="UP000005239">
    <property type="component" value="Unassembled WGS sequence"/>
</dbReference>
<evidence type="ECO:0000256" key="9">
    <source>
        <dbReference type="RuleBase" id="RU000461"/>
    </source>
</evidence>
<sequence>MILTLYFIIAAATAAVVVYQYFLWQSQYWKRRGIPGPSTRLFYGNMKELNNFDDPMPMKIHQWTKKFGNVYGYKEGVRNVLVTSDLNMINEVFVKQFDSFYARRKIRPIVEDSAMRLVDLMEKRHAGGESFNVARFFSEYTLDAICRLVLGQKESNLFNNPRIDVVQALFLQNLDRPLFHLATGIPPVGRAIRNLASKFNVQTNEHMNMISKEIATTVNQKVEERSRSGPPSAPADFIDLFLDNAAEFDYQNRGEFSTLDSVTKALTVDEVIAQAVVFLLAGYDTTSNALSYTAWMLSRNPEIMKRCQEEVDEVCTDSSISYEDCQNMRYLDAVCRETLRFFPLAARAVARTCMKDTTVGDYDIEQGTIVLADTFAVHFSKELWGEDADEFRPERWLESDKRVAAINFLTFGAGPRLCIGMRLATMEEKIVLAHLLRRFDVVADENVSELKLVGSLTTTPEAVPVKIRPRV</sequence>
<dbReference type="InterPro" id="IPR001128">
    <property type="entry name" value="Cyt_P450"/>
</dbReference>
<dbReference type="GO" id="GO:0020037">
    <property type="term" value="F:heme binding"/>
    <property type="evidence" value="ECO:0007669"/>
    <property type="project" value="InterPro"/>
</dbReference>
<organism evidence="10 11">
    <name type="scientific">Pristionchus pacificus</name>
    <name type="common">Parasitic nematode worm</name>
    <dbReference type="NCBI Taxonomy" id="54126"/>
    <lineage>
        <taxon>Eukaryota</taxon>
        <taxon>Metazoa</taxon>
        <taxon>Ecdysozoa</taxon>
        <taxon>Nematoda</taxon>
        <taxon>Chromadorea</taxon>
        <taxon>Rhabditida</taxon>
        <taxon>Rhabditina</taxon>
        <taxon>Diplogasteromorpha</taxon>
        <taxon>Diplogasteroidea</taxon>
        <taxon>Neodiplogasteridae</taxon>
        <taxon>Pristionchus</taxon>
    </lineage>
</organism>
<dbReference type="PROSITE" id="PS00086">
    <property type="entry name" value="CYTOCHROME_P450"/>
    <property type="match status" value="1"/>
</dbReference>
<name>A0A2A6BJ90_PRIPA</name>
<dbReference type="EnsemblMetazoa" id="PPA03198.1">
    <property type="protein sequence ID" value="PPA03198.1"/>
    <property type="gene ID" value="WBGene00092752"/>
</dbReference>
<dbReference type="Gene3D" id="1.10.630.10">
    <property type="entry name" value="Cytochrome P450"/>
    <property type="match status" value="1"/>
</dbReference>
<dbReference type="InterPro" id="IPR002401">
    <property type="entry name" value="Cyt_P450_E_grp-I"/>
</dbReference>
<evidence type="ECO:0000256" key="2">
    <source>
        <dbReference type="ARBA" id="ARBA00010617"/>
    </source>
</evidence>
<dbReference type="InterPro" id="IPR036396">
    <property type="entry name" value="Cyt_P450_sf"/>
</dbReference>
<evidence type="ECO:0000313" key="11">
    <source>
        <dbReference type="Proteomes" id="UP000005239"/>
    </source>
</evidence>
<evidence type="ECO:0000256" key="3">
    <source>
        <dbReference type="ARBA" id="ARBA00022617"/>
    </source>
</evidence>
<comment type="cofactor">
    <cofactor evidence="1 8">
        <name>heme</name>
        <dbReference type="ChEBI" id="CHEBI:30413"/>
    </cofactor>
</comment>
<keyword evidence="5 9" id="KW-0560">Oxidoreductase</keyword>
<keyword evidence="4 8" id="KW-0479">Metal-binding</keyword>
<dbReference type="SUPFAM" id="SSF48264">
    <property type="entry name" value="Cytochrome P450"/>
    <property type="match status" value="1"/>
</dbReference>
<evidence type="ECO:0000256" key="6">
    <source>
        <dbReference type="ARBA" id="ARBA00023004"/>
    </source>
</evidence>
<gene>
    <name evidence="10" type="primary">WBGene00092752</name>
</gene>
<feature type="binding site" description="axial binding residue" evidence="8">
    <location>
        <position position="418"/>
    </location>
    <ligand>
        <name>heme</name>
        <dbReference type="ChEBI" id="CHEBI:30413"/>
    </ligand>
    <ligandPart>
        <name>Fe</name>
        <dbReference type="ChEBI" id="CHEBI:18248"/>
    </ligandPart>
</feature>
<dbReference type="InterPro" id="IPR017972">
    <property type="entry name" value="Cyt_P450_CS"/>
</dbReference>
<protein>
    <submittedName>
        <fullName evidence="10">Cytochrome P450</fullName>
    </submittedName>
</protein>
<dbReference type="GO" id="GO:0016705">
    <property type="term" value="F:oxidoreductase activity, acting on paired donors, with incorporation or reduction of molecular oxygen"/>
    <property type="evidence" value="ECO:0007669"/>
    <property type="project" value="InterPro"/>
</dbReference>
<reference evidence="10" key="2">
    <citation type="submission" date="2022-06" db="UniProtKB">
        <authorList>
            <consortium name="EnsemblMetazoa"/>
        </authorList>
    </citation>
    <scope>IDENTIFICATION</scope>
    <source>
        <strain evidence="10">PS312</strain>
    </source>
</reference>
<dbReference type="GO" id="GO:0004497">
    <property type="term" value="F:monooxygenase activity"/>
    <property type="evidence" value="ECO:0007669"/>
    <property type="project" value="UniProtKB-KW"/>
</dbReference>
<dbReference type="PANTHER" id="PTHR24292:SF102">
    <property type="entry name" value="CYTOCHROME P450 FAMILY-RELATED"/>
    <property type="match status" value="1"/>
</dbReference>
<evidence type="ECO:0000256" key="5">
    <source>
        <dbReference type="ARBA" id="ARBA00023002"/>
    </source>
</evidence>
<keyword evidence="11" id="KW-1185">Reference proteome</keyword>
<comment type="similarity">
    <text evidence="2 9">Belongs to the cytochrome P450 family.</text>
</comment>
<dbReference type="PANTHER" id="PTHR24292">
    <property type="entry name" value="CYTOCHROME P450"/>
    <property type="match status" value="1"/>
</dbReference>
<evidence type="ECO:0000256" key="8">
    <source>
        <dbReference type="PIRSR" id="PIRSR602401-1"/>
    </source>
</evidence>